<feature type="compositionally biased region" description="Pro residues" evidence="3">
    <location>
        <begin position="447"/>
        <end position="456"/>
    </location>
</feature>
<sequence>MDRPRGEYYGNYPPPGPPQYPPNAPQYPKQPPPPFNQPPPFNGPPPDPNFNYHHPPPPPPPLPPVNGPADSFGGGSGYWNGSNGGGGNSYDGGGGAHSGPLQGRKRPRQHGDGGGYPKLYVASVPRTATVDDIRPVFEPHGRVIEVILLWDKKTGQQQGSCFVKYATPEEADRAIRALSDNFTFQGEQSPLKVRYADGERDRLGLFKHSNGGQWAGPPPPAANGDNFGRQWTAPPSGFQGDNHGGPWAAPPTGFKGDNHGGQWAAPIAAFKGDNKGTVGGRISAAGNSGLLADKVYVSGVNRKATKQEIEEIFSPYGVVEDVFIIRDEMKQSRGCAFVKFSQSDMAMSAIKSLNGTFIMQGCDLPLTVRFAEPKKNKAELRGVTASSGSYFSGHSREPVNRPAPYPGDSMGGFMPPVPPNHMQQQFNSPFGNPVPIDNRIIQQPVPPVQQIPPQLPQQPLQHLETSESSQKLELMRSELWSNKQKFEHQESSQSGHAHANPPTVVSTCTTSSDTQELASLECDWSQHICPDGFKYYYNCVTLESTWEKPDEFVRFEQEKEKQRSSARGFHSQPTAIPSNGENSQEHMQIQNSLYHQEKVQAEAGLAIVPACG</sequence>
<feature type="compositionally biased region" description="Pro residues" evidence="3">
    <location>
        <begin position="12"/>
        <end position="66"/>
    </location>
</feature>
<dbReference type="Pfam" id="PF00076">
    <property type="entry name" value="RRM_1"/>
    <property type="match status" value="2"/>
</dbReference>
<dbReference type="InterPro" id="IPR036020">
    <property type="entry name" value="WW_dom_sf"/>
</dbReference>
<evidence type="ECO:0000256" key="2">
    <source>
        <dbReference type="PROSITE-ProRule" id="PRU00176"/>
    </source>
</evidence>
<feature type="domain" description="WW" evidence="4">
    <location>
        <begin position="518"/>
        <end position="551"/>
    </location>
</feature>
<feature type="compositionally biased region" description="Polar residues" evidence="3">
    <location>
        <begin position="571"/>
        <end position="587"/>
    </location>
</feature>
<evidence type="ECO:0000256" key="3">
    <source>
        <dbReference type="SAM" id="MobiDB-lite"/>
    </source>
</evidence>
<feature type="domain" description="RRM" evidence="5">
    <location>
        <begin position="117"/>
        <end position="198"/>
    </location>
</feature>
<feature type="region of interest" description="Disordered" evidence="3">
    <location>
        <begin position="484"/>
        <end position="509"/>
    </location>
</feature>
<gene>
    <name evidence="6" type="ORF">SAY86_016670</name>
</gene>
<dbReference type="PANTHER" id="PTHR21245">
    <property type="entry name" value="HETEROGENEOUS NUCLEAR RIBONUCLEOPROTEIN"/>
    <property type="match status" value="1"/>
</dbReference>
<feature type="region of interest" description="Disordered" evidence="3">
    <location>
        <begin position="1"/>
        <end position="118"/>
    </location>
</feature>
<evidence type="ECO:0000313" key="6">
    <source>
        <dbReference type="EMBL" id="KAK4782568.1"/>
    </source>
</evidence>
<evidence type="ECO:0000259" key="5">
    <source>
        <dbReference type="PROSITE" id="PS50102"/>
    </source>
</evidence>
<comment type="caution">
    <text evidence="6">The sequence shown here is derived from an EMBL/GenBank/DDBJ whole genome shotgun (WGS) entry which is preliminary data.</text>
</comment>
<evidence type="ECO:0000313" key="7">
    <source>
        <dbReference type="Proteomes" id="UP001346149"/>
    </source>
</evidence>
<organism evidence="6 7">
    <name type="scientific">Trapa natans</name>
    <name type="common">Water chestnut</name>
    <dbReference type="NCBI Taxonomy" id="22666"/>
    <lineage>
        <taxon>Eukaryota</taxon>
        <taxon>Viridiplantae</taxon>
        <taxon>Streptophyta</taxon>
        <taxon>Embryophyta</taxon>
        <taxon>Tracheophyta</taxon>
        <taxon>Spermatophyta</taxon>
        <taxon>Magnoliopsida</taxon>
        <taxon>eudicotyledons</taxon>
        <taxon>Gunneridae</taxon>
        <taxon>Pentapetalae</taxon>
        <taxon>rosids</taxon>
        <taxon>malvids</taxon>
        <taxon>Myrtales</taxon>
        <taxon>Lythraceae</taxon>
        <taxon>Trapa</taxon>
    </lineage>
</organism>
<keyword evidence="7" id="KW-1185">Reference proteome</keyword>
<dbReference type="InterPro" id="IPR001202">
    <property type="entry name" value="WW_dom"/>
</dbReference>
<name>A0AAN7R1N0_TRANT</name>
<feature type="compositionally biased region" description="Gly residues" evidence="3">
    <location>
        <begin position="72"/>
        <end position="97"/>
    </location>
</feature>
<evidence type="ECO:0000256" key="1">
    <source>
        <dbReference type="ARBA" id="ARBA00022884"/>
    </source>
</evidence>
<dbReference type="SUPFAM" id="SSF54928">
    <property type="entry name" value="RNA-binding domain, RBD"/>
    <property type="match status" value="2"/>
</dbReference>
<proteinExistence type="predicted"/>
<dbReference type="InterPro" id="IPR035979">
    <property type="entry name" value="RBD_domain_sf"/>
</dbReference>
<accession>A0AAN7R1N0</accession>
<dbReference type="InterPro" id="IPR012677">
    <property type="entry name" value="Nucleotide-bd_a/b_plait_sf"/>
</dbReference>
<dbReference type="SMART" id="SM00456">
    <property type="entry name" value="WW"/>
    <property type="match status" value="1"/>
</dbReference>
<dbReference type="CDD" id="cd00201">
    <property type="entry name" value="WW"/>
    <property type="match status" value="1"/>
</dbReference>
<dbReference type="GO" id="GO:0003723">
    <property type="term" value="F:RNA binding"/>
    <property type="evidence" value="ECO:0007669"/>
    <property type="project" value="UniProtKB-UniRule"/>
</dbReference>
<dbReference type="EMBL" id="JAXQNO010000016">
    <property type="protein sequence ID" value="KAK4782568.1"/>
    <property type="molecule type" value="Genomic_DNA"/>
</dbReference>
<evidence type="ECO:0008006" key="8">
    <source>
        <dbReference type="Google" id="ProtNLM"/>
    </source>
</evidence>
<reference evidence="6 7" key="1">
    <citation type="journal article" date="2023" name="Hortic Res">
        <title>Pangenome of water caltrop reveals structural variations and asymmetric subgenome divergence after allopolyploidization.</title>
        <authorList>
            <person name="Zhang X."/>
            <person name="Chen Y."/>
            <person name="Wang L."/>
            <person name="Yuan Y."/>
            <person name="Fang M."/>
            <person name="Shi L."/>
            <person name="Lu R."/>
            <person name="Comes H.P."/>
            <person name="Ma Y."/>
            <person name="Chen Y."/>
            <person name="Huang G."/>
            <person name="Zhou Y."/>
            <person name="Zheng Z."/>
            <person name="Qiu Y."/>
        </authorList>
    </citation>
    <scope>NUCLEOTIDE SEQUENCE [LARGE SCALE GENOMIC DNA]</scope>
    <source>
        <strain evidence="6">F231</strain>
    </source>
</reference>
<dbReference type="Gene3D" id="2.20.70.10">
    <property type="match status" value="1"/>
</dbReference>
<dbReference type="PROSITE" id="PS01159">
    <property type="entry name" value="WW_DOMAIN_1"/>
    <property type="match status" value="1"/>
</dbReference>
<evidence type="ECO:0000259" key="4">
    <source>
        <dbReference type="PROSITE" id="PS50020"/>
    </source>
</evidence>
<dbReference type="PROSITE" id="PS50020">
    <property type="entry name" value="WW_DOMAIN_2"/>
    <property type="match status" value="1"/>
</dbReference>
<protein>
    <recommendedName>
        <fullName evidence="8">Flowering time control protein FCA</fullName>
    </recommendedName>
</protein>
<dbReference type="PROSITE" id="PS50102">
    <property type="entry name" value="RRM"/>
    <property type="match status" value="2"/>
</dbReference>
<dbReference type="Pfam" id="PF00397">
    <property type="entry name" value="WW"/>
    <property type="match status" value="1"/>
</dbReference>
<dbReference type="SUPFAM" id="SSF51045">
    <property type="entry name" value="WW domain"/>
    <property type="match status" value="1"/>
</dbReference>
<feature type="region of interest" description="Disordered" evidence="3">
    <location>
        <begin position="558"/>
        <end position="587"/>
    </location>
</feature>
<feature type="domain" description="RRM" evidence="5">
    <location>
        <begin position="293"/>
        <end position="373"/>
    </location>
</feature>
<feature type="region of interest" description="Disordered" evidence="3">
    <location>
        <begin position="447"/>
        <end position="471"/>
    </location>
</feature>
<keyword evidence="1 2" id="KW-0694">RNA-binding</keyword>
<dbReference type="AlphaFoldDB" id="A0AAN7R1N0"/>
<dbReference type="Gene3D" id="3.30.70.330">
    <property type="match status" value="2"/>
</dbReference>
<dbReference type="SMART" id="SM00360">
    <property type="entry name" value="RRM"/>
    <property type="match status" value="2"/>
</dbReference>
<dbReference type="InterPro" id="IPR000504">
    <property type="entry name" value="RRM_dom"/>
</dbReference>
<dbReference type="Proteomes" id="UP001346149">
    <property type="component" value="Unassembled WGS sequence"/>
</dbReference>